<feature type="compositionally biased region" description="Basic and acidic residues" evidence="1">
    <location>
        <begin position="105"/>
        <end position="114"/>
    </location>
</feature>
<feature type="non-terminal residue" evidence="3">
    <location>
        <position position="1"/>
    </location>
</feature>
<keyword evidence="2" id="KW-0812">Transmembrane</keyword>
<accession>U5EL93</accession>
<keyword evidence="2" id="KW-1133">Transmembrane helix</keyword>
<dbReference type="AlphaFoldDB" id="U5EL93"/>
<sequence length="248" mass="29099">VDLQEQIYILAGVFGGLNALLLLLVIILIVYVYKLSSDLSDLQAENNKKHKENFVFGNSSIQDDEELSRRGFQIYNYHQERQEPKTVSSIPKLKFDGNTSNNNRFARDEPTPDYEIRNSFRYQQQRTNMQQEQSAKNFSNILANDDIVFGDYDNSSPNRKEQKLSSKTSTPNNDRNKNNRYDYEYKSPNIPRNSQHERSGTGNEFTHFENTRNRSFNQQQTFNTNNPNESRTYFNDRGICSRFIWIIC</sequence>
<name>U5EL93_9DIPT</name>
<evidence type="ECO:0000313" key="3">
    <source>
        <dbReference type="EMBL" id="JAB54942.1"/>
    </source>
</evidence>
<feature type="compositionally biased region" description="Basic and acidic residues" evidence="1">
    <location>
        <begin position="174"/>
        <end position="185"/>
    </location>
</feature>
<organism evidence="3">
    <name type="scientific">Corethrella appendiculata</name>
    <dbReference type="NCBI Taxonomy" id="1370023"/>
    <lineage>
        <taxon>Eukaryota</taxon>
        <taxon>Metazoa</taxon>
        <taxon>Ecdysozoa</taxon>
        <taxon>Arthropoda</taxon>
        <taxon>Hexapoda</taxon>
        <taxon>Insecta</taxon>
        <taxon>Pterygota</taxon>
        <taxon>Neoptera</taxon>
        <taxon>Endopterygota</taxon>
        <taxon>Diptera</taxon>
        <taxon>Nematocera</taxon>
        <taxon>Culicoidea</taxon>
        <taxon>Chaoboridae</taxon>
        <taxon>Corethrella</taxon>
    </lineage>
</organism>
<feature type="region of interest" description="Disordered" evidence="1">
    <location>
        <begin position="149"/>
        <end position="229"/>
    </location>
</feature>
<feature type="non-terminal residue" evidence="3">
    <location>
        <position position="248"/>
    </location>
</feature>
<reference evidence="3" key="1">
    <citation type="journal article" date="2014" name="Insect Biochem. Mol. Biol.">
        <title>An insight into the sialome of the frog biting fly, Corethrella appendiculata.</title>
        <authorList>
            <person name="Ribeiro J.M.C."/>
            <person name="Chagas A.C."/>
            <person name="Pham V.M."/>
            <person name="Lounibos L.P."/>
            <person name="Calvo E."/>
        </authorList>
    </citation>
    <scope>NUCLEOTIDE SEQUENCE</scope>
    <source>
        <tissue evidence="3">Salivary glands</tissue>
    </source>
</reference>
<feature type="compositionally biased region" description="Low complexity" evidence="1">
    <location>
        <begin position="216"/>
        <end position="226"/>
    </location>
</feature>
<evidence type="ECO:0000256" key="1">
    <source>
        <dbReference type="SAM" id="MobiDB-lite"/>
    </source>
</evidence>
<keyword evidence="2" id="KW-0472">Membrane</keyword>
<feature type="region of interest" description="Disordered" evidence="1">
    <location>
        <begin position="82"/>
        <end position="114"/>
    </location>
</feature>
<proteinExistence type="evidence at transcript level"/>
<protein>
    <submittedName>
        <fullName evidence="3">Uncharacterized protein</fullName>
    </submittedName>
</protein>
<dbReference type="EMBL" id="GANO01004929">
    <property type="protein sequence ID" value="JAB54942.1"/>
    <property type="molecule type" value="mRNA"/>
</dbReference>
<evidence type="ECO:0000256" key="2">
    <source>
        <dbReference type="SAM" id="Phobius"/>
    </source>
</evidence>
<feature type="transmembrane region" description="Helical" evidence="2">
    <location>
        <begin position="6"/>
        <end position="33"/>
    </location>
</feature>